<organism evidence="2 3">
    <name type="scientific">Nonomuraea aridisoli</name>
    <dbReference type="NCBI Taxonomy" id="2070368"/>
    <lineage>
        <taxon>Bacteria</taxon>
        <taxon>Bacillati</taxon>
        <taxon>Actinomycetota</taxon>
        <taxon>Actinomycetes</taxon>
        <taxon>Streptosporangiales</taxon>
        <taxon>Streptosporangiaceae</taxon>
        <taxon>Nonomuraea</taxon>
    </lineage>
</organism>
<keyword evidence="3" id="KW-1185">Reference proteome</keyword>
<dbReference type="AlphaFoldDB" id="A0A2W2ECL9"/>
<proteinExistence type="predicted"/>
<evidence type="ECO:0000259" key="1">
    <source>
        <dbReference type="Pfam" id="PF19694"/>
    </source>
</evidence>
<dbReference type="Proteomes" id="UP000249304">
    <property type="component" value="Unassembled WGS sequence"/>
</dbReference>
<evidence type="ECO:0000313" key="2">
    <source>
        <dbReference type="EMBL" id="PZG20241.1"/>
    </source>
</evidence>
<evidence type="ECO:0000313" key="3">
    <source>
        <dbReference type="Proteomes" id="UP000249304"/>
    </source>
</evidence>
<reference evidence="2 3" key="1">
    <citation type="submission" date="2018-01" db="EMBL/GenBank/DDBJ databases">
        <title>Draft genome sequence of Nonomuraea sp. KC333.</title>
        <authorList>
            <person name="Sahin N."/>
            <person name="Saygin H."/>
            <person name="Ay H."/>
        </authorList>
    </citation>
    <scope>NUCLEOTIDE SEQUENCE [LARGE SCALE GENOMIC DNA]</scope>
    <source>
        <strain evidence="2 3">KC333</strain>
    </source>
</reference>
<dbReference type="OrthoDB" id="9783727at2"/>
<accession>A0A2W2ECL9</accession>
<gene>
    <name evidence="2" type="ORF">C1J01_09860</name>
</gene>
<feature type="domain" description="DUF6194" evidence="1">
    <location>
        <begin position="1"/>
        <end position="152"/>
    </location>
</feature>
<protein>
    <recommendedName>
        <fullName evidence="1">DUF6194 domain-containing protein</fullName>
    </recommendedName>
</protein>
<dbReference type="InterPro" id="IPR045676">
    <property type="entry name" value="DUF6194"/>
</dbReference>
<dbReference type="RefSeq" id="WP_111178351.1">
    <property type="nucleotide sequence ID" value="NZ_POUD01000028.1"/>
</dbReference>
<comment type="caution">
    <text evidence="2">The sequence shown here is derived from an EMBL/GenBank/DDBJ whole genome shotgun (WGS) entry which is preliminary data.</text>
</comment>
<dbReference type="EMBL" id="POUD01000028">
    <property type="protein sequence ID" value="PZG20241.1"/>
    <property type="molecule type" value="Genomic_DNA"/>
</dbReference>
<sequence length="155" mass="16839">MDVDEIIKFLDGLGGVLVLRPGPGDGSPETSWGDVFVYYAPDGVVPKTQPFATIVTKDYPGDEGSRLNRPDAFRLNLFAGKDAFVSWTGHEPRDPGPDDADPSVADTVIAHPVYGELGWLAVVNPGPRTEAAVRDLLRTAHRLARGRYERRAAAR</sequence>
<dbReference type="Pfam" id="PF19694">
    <property type="entry name" value="DUF6194"/>
    <property type="match status" value="1"/>
</dbReference>
<name>A0A2W2ECL9_9ACTN</name>